<evidence type="ECO:0000256" key="8">
    <source>
        <dbReference type="RuleBase" id="RU000682"/>
    </source>
</evidence>
<dbReference type="EMBL" id="CABPRJ010002384">
    <property type="protein sequence ID" value="VVC44613.1"/>
    <property type="molecule type" value="Genomic_DNA"/>
</dbReference>
<dbReference type="SMART" id="SM00389">
    <property type="entry name" value="HOX"/>
    <property type="match status" value="1"/>
</dbReference>
<dbReference type="GO" id="GO:0000977">
    <property type="term" value="F:RNA polymerase II transcription regulatory region sequence-specific DNA binding"/>
    <property type="evidence" value="ECO:0007669"/>
    <property type="project" value="TreeGrafter"/>
</dbReference>
<reference evidence="11 12" key="1">
    <citation type="submission" date="2019-08" db="EMBL/GenBank/DDBJ databases">
        <authorList>
            <person name="Alioto T."/>
            <person name="Alioto T."/>
            <person name="Gomez Garrido J."/>
        </authorList>
    </citation>
    <scope>NUCLEOTIDE SEQUENCE [LARGE SCALE GENOMIC DNA]</scope>
</reference>
<dbReference type="GO" id="GO:0000981">
    <property type="term" value="F:DNA-binding transcription factor activity, RNA polymerase II-specific"/>
    <property type="evidence" value="ECO:0007669"/>
    <property type="project" value="InterPro"/>
</dbReference>
<dbReference type="InterPro" id="IPR017970">
    <property type="entry name" value="Homeobox_CS"/>
</dbReference>
<evidence type="ECO:0000256" key="1">
    <source>
        <dbReference type="ARBA" id="ARBA00004123"/>
    </source>
</evidence>
<evidence type="ECO:0000256" key="6">
    <source>
        <dbReference type="ARBA" id="ARBA00038425"/>
    </source>
</evidence>
<dbReference type="InterPro" id="IPR009057">
    <property type="entry name" value="Homeodomain-like_sf"/>
</dbReference>
<dbReference type="GO" id="GO:0005634">
    <property type="term" value="C:nucleus"/>
    <property type="evidence" value="ECO:0007669"/>
    <property type="project" value="UniProtKB-SubCell"/>
</dbReference>
<dbReference type="GO" id="GO:0048598">
    <property type="term" value="P:embryonic morphogenesis"/>
    <property type="evidence" value="ECO:0007669"/>
    <property type="project" value="TreeGrafter"/>
</dbReference>
<keyword evidence="12" id="KW-1185">Reference proteome</keyword>
<evidence type="ECO:0000256" key="2">
    <source>
        <dbReference type="ARBA" id="ARBA00022473"/>
    </source>
</evidence>
<dbReference type="OrthoDB" id="1867783at2759"/>
<accession>A0A5E4NLL3</accession>
<keyword evidence="4 7" id="KW-0371">Homeobox</keyword>
<feature type="compositionally biased region" description="Basic and acidic residues" evidence="9">
    <location>
        <begin position="81"/>
        <end position="91"/>
    </location>
</feature>
<sequence>MPKTPELKTTEMNINIFEHPENNKESKMHIDDDQRRKPMFLFSVDYILNKAGEKSTENETDKQQSQQYDWLYCTRFKPPKLDRVKRKDGQHRQKRRPGRNPRIPFTNQQVMVLEQEFRRSAYLGGTNDVHVLSERLRLSESRIKIWFQNRRARERRDQSGSSLSGPSIVKTYSVHQQRLPVSSTSAFKPLISSHCTYMEGKDPSSISQKLNL</sequence>
<dbReference type="SUPFAM" id="SSF46689">
    <property type="entry name" value="Homeodomain-like"/>
    <property type="match status" value="1"/>
</dbReference>
<name>A0A5E4NLL3_9HEMI</name>
<dbReference type="InterPro" id="IPR001356">
    <property type="entry name" value="HD"/>
</dbReference>
<comment type="subcellular location">
    <subcellularLocation>
        <location evidence="1 7 8">Nucleus</location>
    </subcellularLocation>
</comment>
<comment type="similarity">
    <text evidence="6">Belongs to the Msh homeobox family.</text>
</comment>
<feature type="region of interest" description="Disordered" evidence="9">
    <location>
        <begin position="81"/>
        <end position="104"/>
    </location>
</feature>
<proteinExistence type="inferred from homology"/>
<protein>
    <submittedName>
        <fullName evidence="11">Homeobox domain,Homeobox domain-like,Homeobox, conserved site</fullName>
    </submittedName>
</protein>
<evidence type="ECO:0000256" key="3">
    <source>
        <dbReference type="ARBA" id="ARBA00023125"/>
    </source>
</evidence>
<organism evidence="11 12">
    <name type="scientific">Cinara cedri</name>
    <dbReference type="NCBI Taxonomy" id="506608"/>
    <lineage>
        <taxon>Eukaryota</taxon>
        <taxon>Metazoa</taxon>
        <taxon>Ecdysozoa</taxon>
        <taxon>Arthropoda</taxon>
        <taxon>Hexapoda</taxon>
        <taxon>Insecta</taxon>
        <taxon>Pterygota</taxon>
        <taxon>Neoptera</taxon>
        <taxon>Paraneoptera</taxon>
        <taxon>Hemiptera</taxon>
        <taxon>Sternorrhyncha</taxon>
        <taxon>Aphidomorpha</taxon>
        <taxon>Aphidoidea</taxon>
        <taxon>Aphididae</taxon>
        <taxon>Lachninae</taxon>
        <taxon>Cinara</taxon>
    </lineage>
</organism>
<evidence type="ECO:0000313" key="12">
    <source>
        <dbReference type="Proteomes" id="UP000325440"/>
    </source>
</evidence>
<dbReference type="Pfam" id="PF00046">
    <property type="entry name" value="Homeodomain"/>
    <property type="match status" value="1"/>
</dbReference>
<dbReference type="CDD" id="cd00086">
    <property type="entry name" value="homeodomain"/>
    <property type="match status" value="1"/>
</dbReference>
<dbReference type="Proteomes" id="UP000325440">
    <property type="component" value="Unassembled WGS sequence"/>
</dbReference>
<dbReference type="AlphaFoldDB" id="A0A5E4NLL3"/>
<feature type="DNA-binding region" description="Homeobox" evidence="7">
    <location>
        <begin position="98"/>
        <end position="158"/>
    </location>
</feature>
<keyword evidence="3 7" id="KW-0238">DNA-binding</keyword>
<dbReference type="InterPro" id="IPR050674">
    <property type="entry name" value="Msh_Homeobox_Regulators"/>
</dbReference>
<evidence type="ECO:0000259" key="10">
    <source>
        <dbReference type="PROSITE" id="PS50071"/>
    </source>
</evidence>
<dbReference type="PROSITE" id="PS50071">
    <property type="entry name" value="HOMEOBOX_2"/>
    <property type="match status" value="1"/>
</dbReference>
<dbReference type="PANTHER" id="PTHR24338:SF0">
    <property type="entry name" value="MUSCLE SEGMENTATION HOMEOBOX"/>
    <property type="match status" value="1"/>
</dbReference>
<dbReference type="Gene3D" id="1.10.10.60">
    <property type="entry name" value="Homeodomain-like"/>
    <property type="match status" value="1"/>
</dbReference>
<evidence type="ECO:0000313" key="11">
    <source>
        <dbReference type="EMBL" id="VVC44613.1"/>
    </source>
</evidence>
<evidence type="ECO:0000256" key="5">
    <source>
        <dbReference type="ARBA" id="ARBA00023242"/>
    </source>
</evidence>
<evidence type="ECO:0000256" key="4">
    <source>
        <dbReference type="ARBA" id="ARBA00023155"/>
    </source>
</evidence>
<dbReference type="PROSITE" id="PS00027">
    <property type="entry name" value="HOMEOBOX_1"/>
    <property type="match status" value="1"/>
</dbReference>
<feature type="domain" description="Homeobox" evidence="10">
    <location>
        <begin position="96"/>
        <end position="157"/>
    </location>
</feature>
<evidence type="ECO:0000256" key="7">
    <source>
        <dbReference type="PROSITE-ProRule" id="PRU00108"/>
    </source>
</evidence>
<gene>
    <name evidence="11" type="ORF">CINCED_3A000137</name>
</gene>
<evidence type="ECO:0000256" key="9">
    <source>
        <dbReference type="SAM" id="MobiDB-lite"/>
    </source>
</evidence>
<keyword evidence="5 7" id="KW-0539">Nucleus</keyword>
<keyword evidence="2" id="KW-0217">Developmental protein</keyword>
<dbReference type="PANTHER" id="PTHR24338">
    <property type="entry name" value="HOMEOBOX PROTEIN MSX"/>
    <property type="match status" value="1"/>
</dbReference>